<feature type="domain" description="Response regulatory" evidence="3">
    <location>
        <begin position="3"/>
        <end position="120"/>
    </location>
</feature>
<dbReference type="EMBL" id="JMIU01000001">
    <property type="protein sequence ID" value="KDN95564.1"/>
    <property type="molecule type" value="Genomic_DNA"/>
</dbReference>
<reference evidence="4 5" key="1">
    <citation type="submission" date="2014-04" db="EMBL/GenBank/DDBJ databases">
        <title>Draft genome sequence of Hydrogenovibrio marinus MH-110, a model organism for aerobic H2 metabolism.</title>
        <authorList>
            <person name="Cha H.J."/>
            <person name="Jo B.H."/>
            <person name="Hwang B.H."/>
        </authorList>
    </citation>
    <scope>NUCLEOTIDE SEQUENCE [LARGE SCALE GENOMIC DNA]</scope>
    <source>
        <strain evidence="4 5">MH-110</strain>
    </source>
</reference>
<dbReference type="Gene3D" id="3.40.50.2300">
    <property type="match status" value="1"/>
</dbReference>
<comment type="caution">
    <text evidence="4">The sequence shown here is derived from an EMBL/GenBank/DDBJ whole genome shotgun (WGS) entry which is preliminary data.</text>
</comment>
<dbReference type="PROSITE" id="PS50110">
    <property type="entry name" value="RESPONSE_REGULATORY"/>
    <property type="match status" value="1"/>
</dbReference>
<evidence type="ECO:0000259" key="3">
    <source>
        <dbReference type="PROSITE" id="PS50110"/>
    </source>
</evidence>
<protein>
    <recommendedName>
        <fullName evidence="3">Response regulatory domain-containing protein</fullName>
    </recommendedName>
</protein>
<evidence type="ECO:0000313" key="5">
    <source>
        <dbReference type="Proteomes" id="UP000027341"/>
    </source>
</evidence>
<dbReference type="SMART" id="SM00448">
    <property type="entry name" value="REC"/>
    <property type="match status" value="1"/>
</dbReference>
<dbReference type="Pfam" id="PF00072">
    <property type="entry name" value="Response_reg"/>
    <property type="match status" value="1"/>
</dbReference>
<name>A0A066ZTF5_HYDMR</name>
<dbReference type="Proteomes" id="UP000027341">
    <property type="component" value="Unassembled WGS sequence"/>
</dbReference>
<dbReference type="InterPro" id="IPR050595">
    <property type="entry name" value="Bact_response_regulator"/>
</dbReference>
<dbReference type="PANTHER" id="PTHR44591:SF3">
    <property type="entry name" value="RESPONSE REGULATORY DOMAIN-CONTAINING PROTEIN"/>
    <property type="match status" value="1"/>
</dbReference>
<dbReference type="PANTHER" id="PTHR44591">
    <property type="entry name" value="STRESS RESPONSE REGULATOR PROTEIN 1"/>
    <property type="match status" value="1"/>
</dbReference>
<evidence type="ECO:0000313" key="4">
    <source>
        <dbReference type="EMBL" id="KDN95564.1"/>
    </source>
</evidence>
<feature type="modified residue" description="4-aspartylphosphate" evidence="2">
    <location>
        <position position="53"/>
    </location>
</feature>
<sequence length="131" mass="15103">MAHILAVDDSNVTRSLIRLTLETLDNIKVDTANNVELGLKLCQQNQYDILILDYMMPDKTGLDMIDTLNEQHLQTNVPIFILSSETDHSTKEMAQSRQVRAWLKKPFRPQMLLELITETLKEVKAKRNHSN</sequence>
<gene>
    <name evidence="4" type="ORF">EI16_04485</name>
</gene>
<dbReference type="GO" id="GO:0000160">
    <property type="term" value="P:phosphorelay signal transduction system"/>
    <property type="evidence" value="ECO:0007669"/>
    <property type="project" value="InterPro"/>
</dbReference>
<keyword evidence="5" id="KW-1185">Reference proteome</keyword>
<proteinExistence type="predicted"/>
<organism evidence="4 5">
    <name type="scientific">Hydrogenovibrio marinus</name>
    <dbReference type="NCBI Taxonomy" id="28885"/>
    <lineage>
        <taxon>Bacteria</taxon>
        <taxon>Pseudomonadati</taxon>
        <taxon>Pseudomonadota</taxon>
        <taxon>Gammaproteobacteria</taxon>
        <taxon>Thiotrichales</taxon>
        <taxon>Piscirickettsiaceae</taxon>
        <taxon>Hydrogenovibrio</taxon>
    </lineage>
</organism>
<accession>A0A066ZTF5</accession>
<dbReference type="RefSeq" id="WP_029909934.1">
    <property type="nucleotide sequence ID" value="NZ_AP020335.1"/>
</dbReference>
<dbReference type="InterPro" id="IPR001789">
    <property type="entry name" value="Sig_transdc_resp-reg_receiver"/>
</dbReference>
<evidence type="ECO:0000256" key="2">
    <source>
        <dbReference type="PROSITE-ProRule" id="PRU00169"/>
    </source>
</evidence>
<dbReference type="STRING" id="28885.EI16_04485"/>
<dbReference type="AlphaFoldDB" id="A0A066ZTF5"/>
<dbReference type="InterPro" id="IPR011006">
    <property type="entry name" value="CheY-like_superfamily"/>
</dbReference>
<evidence type="ECO:0000256" key="1">
    <source>
        <dbReference type="ARBA" id="ARBA00022553"/>
    </source>
</evidence>
<dbReference type="SUPFAM" id="SSF52172">
    <property type="entry name" value="CheY-like"/>
    <property type="match status" value="1"/>
</dbReference>
<keyword evidence="1 2" id="KW-0597">Phosphoprotein</keyword>